<proteinExistence type="predicted"/>
<feature type="domain" description="CNNM transmembrane" evidence="11">
    <location>
        <begin position="1"/>
        <end position="198"/>
    </location>
</feature>
<keyword evidence="7" id="KW-0129">CBS domain</keyword>
<evidence type="ECO:0000256" key="9">
    <source>
        <dbReference type="SAM" id="Phobius"/>
    </source>
</evidence>
<feature type="domain" description="CBS" evidence="10">
    <location>
        <begin position="282"/>
        <end position="335"/>
    </location>
</feature>
<dbReference type="EMBL" id="CP001778">
    <property type="protein sequence ID" value="ADD46019.1"/>
    <property type="molecule type" value="Genomic_DNA"/>
</dbReference>
<keyword evidence="3 8" id="KW-0812">Transmembrane</keyword>
<keyword evidence="2" id="KW-1003">Cell membrane</keyword>
<dbReference type="Gene3D" id="3.90.1280.20">
    <property type="match status" value="1"/>
</dbReference>
<evidence type="ECO:0000256" key="7">
    <source>
        <dbReference type="PROSITE-ProRule" id="PRU00703"/>
    </source>
</evidence>
<keyword evidence="4" id="KW-0677">Repeat</keyword>
<gene>
    <name evidence="12" type="ordered locus">Snas_6403</name>
</gene>
<keyword evidence="6 8" id="KW-0472">Membrane</keyword>
<feature type="transmembrane region" description="Helical" evidence="9">
    <location>
        <begin position="54"/>
        <end position="74"/>
    </location>
</feature>
<evidence type="ECO:0000256" key="1">
    <source>
        <dbReference type="ARBA" id="ARBA00004651"/>
    </source>
</evidence>
<feature type="transmembrane region" description="Helical" evidence="9">
    <location>
        <begin position="132"/>
        <end position="153"/>
    </location>
</feature>
<dbReference type="KEGG" id="sna:Snas_6403"/>
<evidence type="ECO:0000313" key="13">
    <source>
        <dbReference type="Proteomes" id="UP000000844"/>
    </source>
</evidence>
<dbReference type="RefSeq" id="WP_013021590.1">
    <property type="nucleotide sequence ID" value="NC_013947.1"/>
</dbReference>
<dbReference type="Gene3D" id="3.10.580.10">
    <property type="entry name" value="CBS-domain"/>
    <property type="match status" value="1"/>
</dbReference>
<evidence type="ECO:0008006" key="14">
    <source>
        <dbReference type="Google" id="ProtNLM"/>
    </source>
</evidence>
<evidence type="ECO:0000256" key="2">
    <source>
        <dbReference type="ARBA" id="ARBA00022475"/>
    </source>
</evidence>
<dbReference type="PROSITE" id="PS51371">
    <property type="entry name" value="CBS"/>
    <property type="match status" value="2"/>
</dbReference>
<dbReference type="CDD" id="cd04590">
    <property type="entry name" value="CBS_pair_CorC_HlyC_assoc"/>
    <property type="match status" value="1"/>
</dbReference>
<evidence type="ECO:0000256" key="3">
    <source>
        <dbReference type="ARBA" id="ARBA00022692"/>
    </source>
</evidence>
<dbReference type="InterPro" id="IPR046342">
    <property type="entry name" value="CBS_dom_sf"/>
</dbReference>
<evidence type="ECO:0000259" key="11">
    <source>
        <dbReference type="PROSITE" id="PS51846"/>
    </source>
</evidence>
<keyword evidence="13" id="KW-1185">Reference proteome</keyword>
<dbReference type="SUPFAM" id="SSF54631">
    <property type="entry name" value="CBS-domain pair"/>
    <property type="match status" value="1"/>
</dbReference>
<protein>
    <recommendedName>
        <fullName evidence="14">CBS domain containing protein</fullName>
    </recommendedName>
</protein>
<dbReference type="InterPro" id="IPR000644">
    <property type="entry name" value="CBS_dom"/>
</dbReference>
<dbReference type="STRING" id="446470.Snas_6403"/>
<dbReference type="InterPro" id="IPR002550">
    <property type="entry name" value="CNNM"/>
</dbReference>
<evidence type="ECO:0000259" key="10">
    <source>
        <dbReference type="PROSITE" id="PS51371"/>
    </source>
</evidence>
<dbReference type="HOGENOM" id="CLU_015237_4_0_11"/>
<name>D3Q5F9_STANL</name>
<comment type="subcellular location">
    <subcellularLocation>
        <location evidence="1">Cell membrane</location>
        <topology evidence="1">Multi-pass membrane protein</topology>
    </subcellularLocation>
</comment>
<dbReference type="InterPro" id="IPR044751">
    <property type="entry name" value="Ion_transp-like_CBS"/>
</dbReference>
<dbReference type="GO" id="GO:0005886">
    <property type="term" value="C:plasma membrane"/>
    <property type="evidence" value="ECO:0007669"/>
    <property type="project" value="UniProtKB-SubCell"/>
</dbReference>
<organism evidence="12 13">
    <name type="scientific">Stackebrandtia nassauensis (strain DSM 44728 / CIP 108903 / NRRL B-16338 / NBRC 102104 / LLR-40K-21)</name>
    <dbReference type="NCBI Taxonomy" id="446470"/>
    <lineage>
        <taxon>Bacteria</taxon>
        <taxon>Bacillati</taxon>
        <taxon>Actinomycetota</taxon>
        <taxon>Actinomycetes</taxon>
        <taxon>Glycomycetales</taxon>
        <taxon>Glycomycetaceae</taxon>
        <taxon>Stackebrandtia</taxon>
    </lineage>
</organism>
<dbReference type="eggNOG" id="COG1253">
    <property type="taxonomic scope" value="Bacteria"/>
</dbReference>
<feature type="domain" description="CBS" evidence="10">
    <location>
        <begin position="217"/>
        <end position="276"/>
    </location>
</feature>
<dbReference type="Pfam" id="PF00571">
    <property type="entry name" value="CBS"/>
    <property type="match status" value="1"/>
</dbReference>
<evidence type="ECO:0000313" key="12">
    <source>
        <dbReference type="EMBL" id="ADD46019.1"/>
    </source>
</evidence>
<dbReference type="InterPro" id="IPR051676">
    <property type="entry name" value="UPF0053_domain"/>
</dbReference>
<dbReference type="Proteomes" id="UP000000844">
    <property type="component" value="Chromosome"/>
</dbReference>
<evidence type="ECO:0000256" key="6">
    <source>
        <dbReference type="ARBA" id="ARBA00023136"/>
    </source>
</evidence>
<accession>D3Q5F9</accession>
<dbReference type="Pfam" id="PF01595">
    <property type="entry name" value="CNNM"/>
    <property type="match status" value="1"/>
</dbReference>
<evidence type="ECO:0000256" key="5">
    <source>
        <dbReference type="ARBA" id="ARBA00022989"/>
    </source>
</evidence>
<dbReference type="PANTHER" id="PTHR43099:SF5">
    <property type="entry name" value="HLYC_CORC FAMILY TRANSPORTER"/>
    <property type="match status" value="1"/>
</dbReference>
<dbReference type="PROSITE" id="PS51846">
    <property type="entry name" value="CNNM"/>
    <property type="match status" value="1"/>
</dbReference>
<evidence type="ECO:0000256" key="4">
    <source>
        <dbReference type="ARBA" id="ARBA00022737"/>
    </source>
</evidence>
<evidence type="ECO:0000256" key="8">
    <source>
        <dbReference type="PROSITE-ProRule" id="PRU01193"/>
    </source>
</evidence>
<keyword evidence="5 8" id="KW-1133">Transmembrane helix</keyword>
<reference evidence="12 13" key="1">
    <citation type="journal article" date="2009" name="Stand. Genomic Sci.">
        <title>Complete genome sequence of Stackebrandtia nassauensis type strain (LLR-40K-21).</title>
        <authorList>
            <person name="Munk C."/>
            <person name="Lapidus A."/>
            <person name="Copeland A."/>
            <person name="Jando M."/>
            <person name="Mayilraj S."/>
            <person name="Glavina Del Rio T."/>
            <person name="Nolan M."/>
            <person name="Chen F."/>
            <person name="Lucas S."/>
            <person name="Tice H."/>
            <person name="Cheng J.F."/>
            <person name="Han C."/>
            <person name="Detter J.C."/>
            <person name="Bruce D."/>
            <person name="Goodwin L."/>
            <person name="Chain P."/>
            <person name="Pitluck S."/>
            <person name="Goker M."/>
            <person name="Ovchinikova G."/>
            <person name="Pati A."/>
            <person name="Ivanova N."/>
            <person name="Mavromatis K."/>
            <person name="Chen A."/>
            <person name="Palaniappan K."/>
            <person name="Land M."/>
            <person name="Hauser L."/>
            <person name="Chang Y.J."/>
            <person name="Jeffries C.D."/>
            <person name="Bristow J."/>
            <person name="Eisen J.A."/>
            <person name="Markowitz V."/>
            <person name="Hugenholtz P."/>
            <person name="Kyrpides N.C."/>
            <person name="Klenk H.P."/>
        </authorList>
    </citation>
    <scope>NUCLEOTIDE SEQUENCE [LARGE SCALE GENOMIC DNA]</scope>
    <source>
        <strain evidence="13">DSM 44728 / CIP 108903 / NRRL B-16338 / NBRC 102104 / LLR-40K-21</strain>
    </source>
</reference>
<dbReference type="PANTHER" id="PTHR43099">
    <property type="entry name" value="UPF0053 PROTEIN YRKA"/>
    <property type="match status" value="1"/>
</dbReference>
<sequence length="335" mass="35845">MIAAILTAVLLAFNALFVGSEFALIASRRTIVEPQAGSSRRARWALSAMNQLPLMIAGAQLGITICSLGLGAVAEPAIAHGLEPLFASWGWHESLIHPVALVIALAIVVYLHTVLGEMVPKNISLAGPEKAVLWLGPFMLAFCNATKPLLVAMKATSAWLLRRVGITTSDSAKTVYNAHEFAGLVTESRTEGLLGAGEHERLASALALSERSAADVLRRWPEVITVTDDVSPASLELLATRTGRSRFPVVARNSRRVIGFVHVKDSLNATGEQRRSPIDPAKIRTLSVVPPQRSLADLMMYMRRHAVHIVVVGEGATPLGIVTLDDILSAVLGGR</sequence>
<dbReference type="AlphaFoldDB" id="D3Q5F9"/>
<feature type="transmembrane region" description="Helical" evidence="9">
    <location>
        <begin position="95"/>
        <end position="112"/>
    </location>
</feature>